<protein>
    <submittedName>
        <fullName evidence="2">Uncharacterized protein</fullName>
    </submittedName>
</protein>
<dbReference type="AlphaFoldDB" id="A0A147EFK6"/>
<dbReference type="OrthoDB" id="4991168at2"/>
<evidence type="ECO:0000313" key="2">
    <source>
        <dbReference type="EMBL" id="KTR83223.1"/>
    </source>
</evidence>
<keyword evidence="3" id="KW-1185">Reference proteome</keyword>
<evidence type="ECO:0000313" key="3">
    <source>
        <dbReference type="Proteomes" id="UP000070810"/>
    </source>
</evidence>
<proteinExistence type="predicted"/>
<accession>A0A147EFK6</accession>
<dbReference type="PATRIC" id="fig|1079994.3.peg.2434"/>
<evidence type="ECO:0000256" key="1">
    <source>
        <dbReference type="SAM" id="MobiDB-lite"/>
    </source>
</evidence>
<feature type="compositionally biased region" description="Basic and acidic residues" evidence="1">
    <location>
        <begin position="58"/>
        <end position="72"/>
    </location>
</feature>
<feature type="region of interest" description="Disordered" evidence="1">
    <location>
        <begin position="1"/>
        <end position="72"/>
    </location>
</feature>
<reference evidence="2 3" key="1">
    <citation type="journal article" date="2016" name="Front. Microbiol.">
        <title>Genomic Resource of Rice Seed Associated Bacteria.</title>
        <authorList>
            <person name="Midha S."/>
            <person name="Bansal K."/>
            <person name="Sharma S."/>
            <person name="Kumar N."/>
            <person name="Patil P.P."/>
            <person name="Chaudhry V."/>
            <person name="Patil P.B."/>
        </authorList>
    </citation>
    <scope>NUCLEOTIDE SEQUENCE [LARGE SCALE GENOMIC DNA]</scope>
    <source>
        <strain evidence="2 3">NS354</strain>
    </source>
</reference>
<name>A0A147EFK6_9MICO</name>
<gene>
    <name evidence="2" type="ORF">NS354_10640</name>
</gene>
<sequence length="72" mass="7929">MSAHEEDQPRRRRPRRATRPAAPGVDEHPSVHPLTGRAAEDRPEGWGGQAPALGTASAHDEALKRDRPPHWA</sequence>
<comment type="caution">
    <text evidence="2">The sequence shown here is derived from an EMBL/GenBank/DDBJ whole genome shotgun (WGS) entry which is preliminary data.</text>
</comment>
<organism evidence="2 3">
    <name type="scientific">Leucobacter chromiiresistens</name>
    <dbReference type="NCBI Taxonomy" id="1079994"/>
    <lineage>
        <taxon>Bacteria</taxon>
        <taxon>Bacillati</taxon>
        <taxon>Actinomycetota</taxon>
        <taxon>Actinomycetes</taxon>
        <taxon>Micrococcales</taxon>
        <taxon>Microbacteriaceae</taxon>
        <taxon>Leucobacter</taxon>
    </lineage>
</organism>
<dbReference type="Proteomes" id="UP000070810">
    <property type="component" value="Unassembled WGS sequence"/>
</dbReference>
<dbReference type="RefSeq" id="WP_058594462.1">
    <property type="nucleotide sequence ID" value="NZ_LDRK01000087.1"/>
</dbReference>
<dbReference type="EMBL" id="LDRK01000087">
    <property type="protein sequence ID" value="KTR83223.1"/>
    <property type="molecule type" value="Genomic_DNA"/>
</dbReference>